<comment type="subcellular location">
    <subcellularLocation>
        <location evidence="1">Cell membrane</location>
        <topology evidence="1">Multi-pass membrane protein</topology>
    </subcellularLocation>
</comment>
<keyword evidence="4 7" id="KW-1133">Transmembrane helix</keyword>
<reference evidence="10 11" key="1">
    <citation type="submission" date="2019-07" db="EMBL/GenBank/DDBJ databases">
        <title>Genomic Encyclopedia of Type Strains, Phase I: the one thousand microbial genomes (KMG-I) project.</title>
        <authorList>
            <person name="Kyrpides N."/>
        </authorList>
    </citation>
    <scope>NUCLEOTIDE SEQUENCE [LARGE SCALE GENOMIC DNA]</scope>
    <source>
        <strain evidence="10 11">DSM 13558</strain>
    </source>
</reference>
<dbReference type="PANTHER" id="PTHR30572">
    <property type="entry name" value="MEMBRANE COMPONENT OF TRANSPORTER-RELATED"/>
    <property type="match status" value="1"/>
</dbReference>
<dbReference type="Proteomes" id="UP000315343">
    <property type="component" value="Unassembled WGS sequence"/>
</dbReference>
<evidence type="ECO:0000256" key="6">
    <source>
        <dbReference type="ARBA" id="ARBA00038076"/>
    </source>
</evidence>
<evidence type="ECO:0000256" key="2">
    <source>
        <dbReference type="ARBA" id="ARBA00022475"/>
    </source>
</evidence>
<dbReference type="InterPro" id="IPR050250">
    <property type="entry name" value="Macrolide_Exporter_MacB"/>
</dbReference>
<proteinExistence type="inferred from homology"/>
<comment type="similarity">
    <text evidence="6">Belongs to the ABC-4 integral membrane protein family.</text>
</comment>
<keyword evidence="2" id="KW-1003">Cell membrane</keyword>
<comment type="caution">
    <text evidence="10">The sequence shown here is derived from an EMBL/GenBank/DDBJ whole genome shotgun (WGS) entry which is preliminary data.</text>
</comment>
<dbReference type="AlphaFoldDB" id="A0A562JBC6"/>
<evidence type="ECO:0000259" key="9">
    <source>
        <dbReference type="Pfam" id="PF12704"/>
    </source>
</evidence>
<dbReference type="Pfam" id="PF02687">
    <property type="entry name" value="FtsX"/>
    <property type="match status" value="1"/>
</dbReference>
<organism evidence="10 11">
    <name type="scientific">Sedimentibacter saalensis</name>
    <dbReference type="NCBI Taxonomy" id="130788"/>
    <lineage>
        <taxon>Bacteria</taxon>
        <taxon>Bacillati</taxon>
        <taxon>Bacillota</taxon>
        <taxon>Tissierellia</taxon>
        <taxon>Sedimentibacter</taxon>
    </lineage>
</organism>
<dbReference type="PANTHER" id="PTHR30572:SF4">
    <property type="entry name" value="ABC TRANSPORTER PERMEASE YTRF"/>
    <property type="match status" value="1"/>
</dbReference>
<evidence type="ECO:0000256" key="1">
    <source>
        <dbReference type="ARBA" id="ARBA00004651"/>
    </source>
</evidence>
<evidence type="ECO:0000256" key="5">
    <source>
        <dbReference type="ARBA" id="ARBA00023136"/>
    </source>
</evidence>
<evidence type="ECO:0000256" key="3">
    <source>
        <dbReference type="ARBA" id="ARBA00022692"/>
    </source>
</evidence>
<evidence type="ECO:0000313" key="11">
    <source>
        <dbReference type="Proteomes" id="UP000315343"/>
    </source>
</evidence>
<feature type="transmembrane region" description="Helical" evidence="7">
    <location>
        <begin position="326"/>
        <end position="359"/>
    </location>
</feature>
<sequence length="404" mass="44605">MNIMWLENIKIAFRSILSNKMRSLLTMLGIIIGISSVIAIVSIGDSMKGVMDDIYKGIGKNRAVLYVGNVDDFRSTDFFYLDDIELLKERFGDKIEYLGINENLRSDVTIKKNTVKLRMACVDYGYDSVQEVKMLYGRMINKNDVDRKSRVIVLEQNAAVKMFGKENATGMTVRVKIDNSMEDLLVVGVYKEEKSPVLSLLQGQDEYEDSFVPYTMAFSSAYGFYSLDVFVAEKYSVEQSGDEILNFIANLKNRNPENYIFYTVEEDQAQVDSIVGGMSIAVACIAAISLLVGGIGIMNIMLVSVTERTREIGIKKALGARTKDVLFQFLIESATLSAIGGIAGTAFGIGLVMIGGSFISIPIVVNPVSVVAAVVFAMVIGIFFGYYPARKAAKADPIEALRYE</sequence>
<dbReference type="GO" id="GO:0005886">
    <property type="term" value="C:plasma membrane"/>
    <property type="evidence" value="ECO:0007669"/>
    <property type="project" value="UniProtKB-SubCell"/>
</dbReference>
<protein>
    <submittedName>
        <fullName evidence="10">Putative ABC transport system permease protein</fullName>
    </submittedName>
</protein>
<gene>
    <name evidence="10" type="ORF">LY60_01808</name>
</gene>
<dbReference type="Pfam" id="PF12704">
    <property type="entry name" value="MacB_PCD"/>
    <property type="match status" value="1"/>
</dbReference>
<keyword evidence="3 7" id="KW-0812">Transmembrane</keyword>
<name>A0A562JBC6_9FIRM</name>
<evidence type="ECO:0000259" key="8">
    <source>
        <dbReference type="Pfam" id="PF02687"/>
    </source>
</evidence>
<keyword evidence="5 7" id="KW-0472">Membrane</keyword>
<feature type="transmembrane region" description="Helical" evidence="7">
    <location>
        <begin position="365"/>
        <end position="387"/>
    </location>
</feature>
<evidence type="ECO:0000256" key="4">
    <source>
        <dbReference type="ARBA" id="ARBA00022989"/>
    </source>
</evidence>
<feature type="domain" description="ABC3 transporter permease C-terminal" evidence="8">
    <location>
        <begin position="284"/>
        <end position="397"/>
    </location>
</feature>
<keyword evidence="11" id="KW-1185">Reference proteome</keyword>
<evidence type="ECO:0000313" key="10">
    <source>
        <dbReference type="EMBL" id="TWH80546.1"/>
    </source>
</evidence>
<evidence type="ECO:0000256" key="7">
    <source>
        <dbReference type="SAM" id="Phobius"/>
    </source>
</evidence>
<feature type="domain" description="MacB-like periplasmic core" evidence="9">
    <location>
        <begin position="23"/>
        <end position="244"/>
    </location>
</feature>
<dbReference type="InterPro" id="IPR025857">
    <property type="entry name" value="MacB_PCD"/>
</dbReference>
<dbReference type="EMBL" id="VLKH01000004">
    <property type="protein sequence ID" value="TWH80546.1"/>
    <property type="molecule type" value="Genomic_DNA"/>
</dbReference>
<accession>A0A562JBC6</accession>
<dbReference type="GO" id="GO:0022857">
    <property type="term" value="F:transmembrane transporter activity"/>
    <property type="evidence" value="ECO:0007669"/>
    <property type="project" value="TreeGrafter"/>
</dbReference>
<dbReference type="InterPro" id="IPR003838">
    <property type="entry name" value="ABC3_permease_C"/>
</dbReference>
<feature type="transmembrane region" description="Helical" evidence="7">
    <location>
        <begin position="280"/>
        <end position="305"/>
    </location>
</feature>